<dbReference type="Gene3D" id="3.40.1190.20">
    <property type="match status" value="1"/>
</dbReference>
<evidence type="ECO:0000256" key="9">
    <source>
        <dbReference type="ARBA" id="ARBA00023268"/>
    </source>
</evidence>
<evidence type="ECO:0000313" key="15">
    <source>
        <dbReference type="EMBL" id="QEN05686.1"/>
    </source>
</evidence>
<dbReference type="PANTHER" id="PTHR46969">
    <property type="entry name" value="BIFUNCTIONAL PROTEIN HLDE"/>
    <property type="match status" value="1"/>
</dbReference>
<evidence type="ECO:0000256" key="2">
    <source>
        <dbReference type="ARBA" id="ARBA00003753"/>
    </source>
</evidence>
<sequence>MFKTIKESLNSRLNYLIIGDVMIDKYILGEVKRISPEAPVPVLKVKNKKHNPGGAGNVAVNISGLNSDVTIVGFTGRDESLDLLSLDLEGYKNIELRPTIWSRNTITKTRLISGQQQIVRIDEEESFSPTSLELDNLLSDINNIDLSNFNGIVLSDYAKGVCSDSVCQNVIKRAANLNIPTIVDPKGSNWEKYKGATVLTPNLKEVGDVYGMEIPNNDSEVERVGLELLNRFNLTNIIITRSEKGMTLINRNTTEHFPTMAKDVFDVSGAGDTVVAGVIRFLTAGLDIKDAINIANFAAGIVVGHVGTWPIKMEELLEKSSDSKTLNSTIIDLKKNHKKIVFTNGCFDLLHPGHVDYMQKAKELGDYLIIGLNSDESVRRLKGKDRPVNSEQVRKTMLEALGCVDAVEIFNEDTPYQLIKRISPDILVKGGDYNIEDIVGREFAKETKTIEFLEGFSTTSLIDRIKQAYV</sequence>
<dbReference type="RefSeq" id="WP_149568920.1">
    <property type="nucleotide sequence ID" value="NZ_CP035807.1"/>
</dbReference>
<dbReference type="Pfam" id="PF00294">
    <property type="entry name" value="PfkB"/>
    <property type="match status" value="1"/>
</dbReference>
<feature type="binding site" evidence="12">
    <location>
        <begin position="202"/>
        <end position="205"/>
    </location>
    <ligand>
        <name>ATP</name>
        <dbReference type="ChEBI" id="CHEBI:30616"/>
    </ligand>
</feature>
<dbReference type="SUPFAM" id="SSF52374">
    <property type="entry name" value="Nucleotidylyl transferase"/>
    <property type="match status" value="1"/>
</dbReference>
<dbReference type="UniPathway" id="UPA00958"/>
<dbReference type="GO" id="GO:0016773">
    <property type="term" value="F:phosphotransferase activity, alcohol group as acceptor"/>
    <property type="evidence" value="ECO:0007669"/>
    <property type="project" value="InterPro"/>
</dbReference>
<dbReference type="OrthoDB" id="9802794at2"/>
<comment type="similarity">
    <text evidence="12">In the N-terminal section; belongs to the carbohydrate kinase PfkB family.</text>
</comment>
<dbReference type="Pfam" id="PF01467">
    <property type="entry name" value="CTP_transf_like"/>
    <property type="match status" value="1"/>
</dbReference>
<dbReference type="PANTHER" id="PTHR46969:SF1">
    <property type="entry name" value="BIFUNCTIONAL PROTEIN HLDE"/>
    <property type="match status" value="1"/>
</dbReference>
<comment type="catalytic activity">
    <reaction evidence="11 12">
        <text>D-glycero-beta-D-manno-heptose 1-phosphate + ATP + H(+) = ADP-D-glycero-beta-D-manno-heptose + diphosphate</text>
        <dbReference type="Rhea" id="RHEA:27465"/>
        <dbReference type="ChEBI" id="CHEBI:15378"/>
        <dbReference type="ChEBI" id="CHEBI:30616"/>
        <dbReference type="ChEBI" id="CHEBI:33019"/>
        <dbReference type="ChEBI" id="CHEBI:59967"/>
        <dbReference type="ChEBI" id="CHEBI:61593"/>
        <dbReference type="EC" id="2.7.7.70"/>
    </reaction>
</comment>
<dbReference type="CDD" id="cd01172">
    <property type="entry name" value="RfaE_like"/>
    <property type="match status" value="1"/>
</dbReference>
<dbReference type="EMBL" id="CP035807">
    <property type="protein sequence ID" value="QEN05686.1"/>
    <property type="molecule type" value="Genomic_DNA"/>
</dbReference>
<dbReference type="Gene3D" id="3.40.50.620">
    <property type="entry name" value="HUPs"/>
    <property type="match status" value="1"/>
</dbReference>
<evidence type="ECO:0000256" key="8">
    <source>
        <dbReference type="ARBA" id="ARBA00022840"/>
    </source>
</evidence>
<comment type="pathway">
    <text evidence="12">Nucleotide-sugar biosynthesis; ADP-L-glycero-beta-D-manno-heptose biosynthesis; ADP-L-glycero-beta-D-manno-heptose from D-glycero-beta-D-manno-heptose 7-phosphate: step 3/4.</text>
</comment>
<dbReference type="GO" id="GO:0097171">
    <property type="term" value="P:ADP-L-glycero-beta-D-manno-heptose biosynthetic process"/>
    <property type="evidence" value="ECO:0007669"/>
    <property type="project" value="UniProtKB-UniPathway"/>
</dbReference>
<dbReference type="EC" id="2.7.7.70" evidence="12"/>
<dbReference type="UniPathway" id="UPA00356">
    <property type="reaction ID" value="UER00437"/>
</dbReference>
<evidence type="ECO:0000256" key="5">
    <source>
        <dbReference type="ARBA" id="ARBA00022695"/>
    </source>
</evidence>
<dbReference type="HAMAP" id="MF_01603">
    <property type="entry name" value="HldE"/>
    <property type="match status" value="1"/>
</dbReference>
<keyword evidence="5 12" id="KW-0548">Nucleotidyltransferase</keyword>
<dbReference type="GO" id="GO:0005524">
    <property type="term" value="F:ATP binding"/>
    <property type="evidence" value="ECO:0007669"/>
    <property type="project" value="UniProtKB-UniRule"/>
</dbReference>
<reference evidence="15 16" key="2">
    <citation type="submission" date="2019-09" db="EMBL/GenBank/DDBJ databases">
        <title>Complete Genome Sequence and Methylome Analysis of free living Spirochaetas.</title>
        <authorList>
            <person name="Leshcheva N."/>
            <person name="Mikheeva N."/>
        </authorList>
    </citation>
    <scope>NUCLEOTIDE SEQUENCE [LARGE SCALE GENOMIC DNA]</scope>
    <source>
        <strain evidence="15 16">P</strain>
    </source>
</reference>
<dbReference type="InterPro" id="IPR004821">
    <property type="entry name" value="Cyt_trans-like"/>
</dbReference>
<protein>
    <recommendedName>
        <fullName evidence="12">Bifunctional protein HldE</fullName>
    </recommendedName>
    <domain>
        <recommendedName>
            <fullName evidence="12">D-beta-D-heptose 7-phosphate kinase</fullName>
            <ecNumber evidence="12">2.7.1.167</ecNumber>
        </recommendedName>
        <alternativeName>
            <fullName evidence="12">D-beta-D-heptose 7-phosphotransferase</fullName>
        </alternativeName>
        <alternativeName>
            <fullName evidence="12">D-glycero-beta-D-manno-heptose-7-phosphate kinase</fullName>
        </alternativeName>
    </domain>
    <domain>
        <recommendedName>
            <fullName evidence="12">D-beta-D-heptose 1-phosphate adenylyltransferase</fullName>
            <ecNumber evidence="12">2.7.7.70</ecNumber>
        </recommendedName>
        <alternativeName>
            <fullName evidence="12">D-glycero-beta-D-manno-heptose 1-phosphate adenylyltransferase</fullName>
        </alternativeName>
    </domain>
</protein>
<dbReference type="PROSITE" id="PS00584">
    <property type="entry name" value="PFKB_KINASES_2"/>
    <property type="match status" value="1"/>
</dbReference>
<comment type="subunit">
    <text evidence="12">Homodimer.</text>
</comment>
<dbReference type="InterPro" id="IPR011913">
    <property type="entry name" value="RfaE_dom_I"/>
</dbReference>
<accession>A0A5C1QGJ4</accession>
<dbReference type="NCBIfam" id="TIGR02199">
    <property type="entry name" value="rfaE_dom_II"/>
    <property type="match status" value="1"/>
</dbReference>
<evidence type="ECO:0000313" key="16">
    <source>
        <dbReference type="Proteomes" id="UP000323824"/>
    </source>
</evidence>
<evidence type="ECO:0000256" key="3">
    <source>
        <dbReference type="ARBA" id="ARBA00004713"/>
    </source>
</evidence>
<keyword evidence="16" id="KW-1185">Reference proteome</keyword>
<feature type="active site" evidence="12">
    <location>
        <position position="272"/>
    </location>
</feature>
<keyword evidence="6 12" id="KW-0547">Nucleotide-binding</keyword>
<name>A0A5C1QGJ4_9SPIO</name>
<comment type="pathway">
    <text evidence="3">Bacterial outer membrane biogenesis; LPS core biosynthesis.</text>
</comment>
<dbReference type="GO" id="GO:0033786">
    <property type="term" value="F:heptose-1-phosphate adenylyltransferase activity"/>
    <property type="evidence" value="ECO:0007669"/>
    <property type="project" value="UniProtKB-UniRule"/>
</dbReference>
<dbReference type="KEGG" id="sper:EW093_13520"/>
<dbReference type="GO" id="GO:0005829">
    <property type="term" value="C:cytosol"/>
    <property type="evidence" value="ECO:0007669"/>
    <property type="project" value="TreeGrafter"/>
</dbReference>
<evidence type="ECO:0000259" key="14">
    <source>
        <dbReference type="Pfam" id="PF01467"/>
    </source>
</evidence>
<keyword evidence="7 12" id="KW-0418">Kinase</keyword>
<dbReference type="InterPro" id="IPR002173">
    <property type="entry name" value="Carboh/pur_kinase_PfkB_CS"/>
</dbReference>
<keyword evidence="8 12" id="KW-0067">ATP-binding</keyword>
<reference evidence="15 16" key="1">
    <citation type="submission" date="2019-02" db="EMBL/GenBank/DDBJ databases">
        <authorList>
            <person name="Fomenkov A."/>
            <person name="Dubinina G."/>
            <person name="Grabovich M."/>
            <person name="Vincze T."/>
            <person name="Roberts R.J."/>
        </authorList>
    </citation>
    <scope>NUCLEOTIDE SEQUENCE [LARGE SCALE GENOMIC DNA]</scope>
    <source>
        <strain evidence="15 16">P</strain>
    </source>
</reference>
<feature type="region of interest" description="Ribokinase" evidence="12">
    <location>
        <begin position="1"/>
        <end position="322"/>
    </location>
</feature>
<dbReference type="SUPFAM" id="SSF53613">
    <property type="entry name" value="Ribokinase-like"/>
    <property type="match status" value="1"/>
</dbReference>
<comment type="function">
    <text evidence="1 12">Catalyzes the phosphorylation of D-glycero-D-manno-heptose 7-phosphate at the C-1 position to selectively form D-glycero-beta-D-manno-heptose-1,7-bisphosphate.</text>
</comment>
<evidence type="ECO:0000259" key="13">
    <source>
        <dbReference type="Pfam" id="PF00294"/>
    </source>
</evidence>
<dbReference type="InterPro" id="IPR029056">
    <property type="entry name" value="Ribokinase-like"/>
</dbReference>
<comment type="catalytic activity">
    <reaction evidence="12">
        <text>D-glycero-beta-D-manno-heptose 7-phosphate + ATP = D-glycero-beta-D-manno-heptose 1,7-bisphosphate + ADP + H(+)</text>
        <dbReference type="Rhea" id="RHEA:27473"/>
        <dbReference type="ChEBI" id="CHEBI:15378"/>
        <dbReference type="ChEBI" id="CHEBI:30616"/>
        <dbReference type="ChEBI" id="CHEBI:60204"/>
        <dbReference type="ChEBI" id="CHEBI:60208"/>
        <dbReference type="ChEBI" id="CHEBI:456216"/>
        <dbReference type="EC" id="2.7.1.167"/>
    </reaction>
</comment>
<proteinExistence type="inferred from homology"/>
<feature type="region of interest" description="Cytidylyltransferase" evidence="12">
    <location>
        <begin position="342"/>
        <end position="470"/>
    </location>
</feature>
<keyword evidence="10 12" id="KW-0119">Carbohydrate metabolism</keyword>
<feature type="domain" description="Cytidyltransferase-like" evidence="14">
    <location>
        <begin position="342"/>
        <end position="462"/>
    </location>
</feature>
<dbReference type="InterPro" id="IPR011914">
    <property type="entry name" value="RfaE_dom_II"/>
</dbReference>
<comment type="pathway">
    <text evidence="12">Nucleotide-sugar biosynthesis; ADP-L-glycero-beta-D-manno-heptose biosynthesis; ADP-L-glycero-beta-D-manno-heptose from D-glycero-beta-D-manno-heptose 7-phosphate: step 1/4.</text>
</comment>
<evidence type="ECO:0000256" key="1">
    <source>
        <dbReference type="ARBA" id="ARBA00002319"/>
    </source>
</evidence>
<dbReference type="InterPro" id="IPR014729">
    <property type="entry name" value="Rossmann-like_a/b/a_fold"/>
</dbReference>
<organism evidence="15 16">
    <name type="scientific">Thiospirochaeta perfilievii</name>
    <dbReference type="NCBI Taxonomy" id="252967"/>
    <lineage>
        <taxon>Bacteria</taxon>
        <taxon>Pseudomonadati</taxon>
        <taxon>Spirochaetota</taxon>
        <taxon>Spirochaetia</taxon>
        <taxon>Spirochaetales</taxon>
        <taxon>Spirochaetaceae</taxon>
        <taxon>Thiospirochaeta</taxon>
    </lineage>
</organism>
<dbReference type="InterPro" id="IPR023030">
    <property type="entry name" value="Bifunc_HldE"/>
</dbReference>
<dbReference type="GO" id="GO:0009244">
    <property type="term" value="P:lipopolysaccharide core region biosynthetic process"/>
    <property type="evidence" value="ECO:0007669"/>
    <property type="project" value="UniProtKB-UniPathway"/>
</dbReference>
<comment type="function">
    <text evidence="2 12">Catalyzes the ADP transfer from ATP to D-glycero-beta-D-manno-heptose 1-phosphate, yielding ADP-D-glycero-beta-D-manno-heptose.</text>
</comment>
<evidence type="ECO:0000256" key="6">
    <source>
        <dbReference type="ARBA" id="ARBA00022741"/>
    </source>
</evidence>
<dbReference type="GO" id="GO:0033785">
    <property type="term" value="F:heptose 7-phosphate kinase activity"/>
    <property type="evidence" value="ECO:0007669"/>
    <property type="project" value="UniProtKB-UniRule"/>
</dbReference>
<dbReference type="Proteomes" id="UP000323824">
    <property type="component" value="Chromosome"/>
</dbReference>
<evidence type="ECO:0000256" key="4">
    <source>
        <dbReference type="ARBA" id="ARBA00022679"/>
    </source>
</evidence>
<feature type="domain" description="Carbohydrate kinase PfkB" evidence="13">
    <location>
        <begin position="17"/>
        <end position="308"/>
    </location>
</feature>
<dbReference type="InterPro" id="IPR011611">
    <property type="entry name" value="PfkB_dom"/>
</dbReference>
<evidence type="ECO:0000256" key="11">
    <source>
        <dbReference type="ARBA" id="ARBA00047428"/>
    </source>
</evidence>
<evidence type="ECO:0000256" key="10">
    <source>
        <dbReference type="ARBA" id="ARBA00023277"/>
    </source>
</evidence>
<keyword evidence="4 12" id="KW-0808">Transferase</keyword>
<evidence type="ECO:0000256" key="12">
    <source>
        <dbReference type="HAMAP-Rule" id="MF_01603"/>
    </source>
</evidence>
<keyword evidence="9 12" id="KW-0511">Multifunctional enzyme</keyword>
<comment type="similarity">
    <text evidence="12">In the C-terminal section; belongs to the cytidylyltransferase family.</text>
</comment>
<dbReference type="NCBIfam" id="TIGR00125">
    <property type="entry name" value="cyt_tran_rel"/>
    <property type="match status" value="1"/>
</dbReference>
<dbReference type="AlphaFoldDB" id="A0A5C1QGJ4"/>
<gene>
    <name evidence="15" type="primary">rfaE2</name>
    <name evidence="12" type="synonym">hldE</name>
    <name evidence="15" type="ORF">EW093_13520</name>
</gene>
<evidence type="ECO:0000256" key="7">
    <source>
        <dbReference type="ARBA" id="ARBA00022777"/>
    </source>
</evidence>
<dbReference type="EC" id="2.7.1.167" evidence="12"/>